<keyword evidence="4" id="KW-1185">Reference proteome</keyword>
<dbReference type="HOGENOM" id="CLU_073547_2_0_9"/>
<evidence type="ECO:0000313" key="3">
    <source>
        <dbReference type="EMBL" id="EEA85366.1"/>
    </source>
</evidence>
<evidence type="ECO:0000256" key="1">
    <source>
        <dbReference type="ARBA" id="ARBA00022679"/>
    </source>
</evidence>
<evidence type="ECO:0000313" key="4">
    <source>
        <dbReference type="Proteomes" id="UP000003178"/>
    </source>
</evidence>
<keyword evidence="1" id="KW-0808">Transferase</keyword>
<dbReference type="GO" id="GO:0051999">
    <property type="term" value="P:mannosyl-inositol phosphorylceramide biosynthetic process"/>
    <property type="evidence" value="ECO:0007669"/>
    <property type="project" value="TreeGrafter"/>
</dbReference>
<protein>
    <recommendedName>
        <fullName evidence="2">Alpha 1,4-glycosyltransferase domain-containing protein</fullName>
    </recommendedName>
</protein>
<dbReference type="InterPro" id="IPR029044">
    <property type="entry name" value="Nucleotide-diphossugar_trans"/>
</dbReference>
<organism evidence="3 4">
    <name type="scientific">Peptacetobacter hiranonis (strain DSM 13275 / JCM 10541 / KCTC 15199 / TO-931)</name>
    <name type="common">Clostridium hiranonis</name>
    <dbReference type="NCBI Taxonomy" id="500633"/>
    <lineage>
        <taxon>Bacteria</taxon>
        <taxon>Bacillati</taxon>
        <taxon>Bacillota</taxon>
        <taxon>Clostridia</taxon>
        <taxon>Peptostreptococcales</taxon>
        <taxon>Peptostreptococcaceae</taxon>
        <taxon>Peptacetobacter</taxon>
    </lineage>
</organism>
<dbReference type="Pfam" id="PF04488">
    <property type="entry name" value="Gly_transf_sug"/>
    <property type="match status" value="1"/>
</dbReference>
<dbReference type="GO" id="GO:0016020">
    <property type="term" value="C:membrane"/>
    <property type="evidence" value="ECO:0007669"/>
    <property type="project" value="GOC"/>
</dbReference>
<dbReference type="PANTHER" id="PTHR32385:SF15">
    <property type="entry name" value="INOSITOL PHOSPHOCERAMIDE MANNOSYLTRANSFERASE 1"/>
    <property type="match status" value="1"/>
</dbReference>
<comment type="caution">
    <text evidence="3">The sequence shown here is derived from an EMBL/GenBank/DDBJ whole genome shotgun (WGS) entry which is preliminary data.</text>
</comment>
<dbReference type="AlphaFoldDB" id="B6FYL0"/>
<dbReference type="InterPro" id="IPR007577">
    <property type="entry name" value="GlycoTrfase_DXD_sugar-bd_CS"/>
</dbReference>
<reference evidence="3 4" key="1">
    <citation type="submission" date="2008-09" db="EMBL/GenBank/DDBJ databases">
        <authorList>
            <person name="Fulton L."/>
            <person name="Clifton S."/>
            <person name="Fulton B."/>
            <person name="Xu J."/>
            <person name="Minx P."/>
            <person name="Pepin K.H."/>
            <person name="Johnson M."/>
            <person name="Thiruvilangam P."/>
            <person name="Bhonagiri V."/>
            <person name="Nash W.E."/>
            <person name="Mardis E.R."/>
            <person name="Wilson R.K."/>
        </authorList>
    </citation>
    <scope>NUCLEOTIDE SEQUENCE [LARGE SCALE GENOMIC DNA]</scope>
    <source>
        <strain evidence="3 4">DSM 13275</strain>
    </source>
</reference>
<dbReference type="InterPro" id="IPR051706">
    <property type="entry name" value="Glycosyltransferase_domain"/>
</dbReference>
<dbReference type="Gene3D" id="3.90.550.20">
    <property type="match status" value="1"/>
</dbReference>
<name>B6FYL0_PEPHT</name>
<dbReference type="Proteomes" id="UP000003178">
    <property type="component" value="Unassembled WGS sequence"/>
</dbReference>
<feature type="domain" description="Alpha 1,4-glycosyltransferase" evidence="2">
    <location>
        <begin position="121"/>
        <end position="232"/>
    </location>
</feature>
<evidence type="ECO:0000259" key="2">
    <source>
        <dbReference type="Pfam" id="PF04572"/>
    </source>
</evidence>
<reference evidence="3 4" key="2">
    <citation type="submission" date="2008-10" db="EMBL/GenBank/DDBJ databases">
        <title>Draft genome sequence of Clostridium hiranonis (DSM 13275).</title>
        <authorList>
            <person name="Sudarsanam P."/>
            <person name="Ley R."/>
            <person name="Guruge J."/>
            <person name="Turnbaugh P.J."/>
            <person name="Mahowald M."/>
            <person name="Liep D."/>
            <person name="Gordon J."/>
        </authorList>
    </citation>
    <scope>NUCLEOTIDE SEQUENCE [LARGE SCALE GENOMIC DNA]</scope>
    <source>
        <strain evidence="3 4">DSM 13275</strain>
    </source>
</reference>
<dbReference type="PANTHER" id="PTHR32385">
    <property type="entry name" value="MANNOSYL PHOSPHORYLINOSITOL CERAMIDE SYNTHASE"/>
    <property type="match status" value="1"/>
</dbReference>
<proteinExistence type="predicted"/>
<dbReference type="eggNOG" id="COG3774">
    <property type="taxonomic scope" value="Bacteria"/>
</dbReference>
<dbReference type="GO" id="GO:0000030">
    <property type="term" value="F:mannosyltransferase activity"/>
    <property type="evidence" value="ECO:0007669"/>
    <property type="project" value="TreeGrafter"/>
</dbReference>
<sequence>MIDKKIHYVWLGGPKGNVENICINIWKDKLPDYEIIEWNEKNFDIEKEIKGKKFLEECYKQKLWAFIADYIRLKVLYEQGGLYMDTDIQVLKDLTPLMEENRLFFGYESKEYANGAIIGAEPHHPFIKDMLEFYNEDVMNSNLYTIPKIMTYILNEKYEKFDRNNFSEGIRVYDEEYFYPFNYNEEYTDDCITENTYVIHWWGKSWAKKRNYFLETKHMSGFEKIYKCMRIFASNTLLSLKRRR</sequence>
<dbReference type="SUPFAM" id="SSF53448">
    <property type="entry name" value="Nucleotide-diphospho-sugar transferases"/>
    <property type="match status" value="1"/>
</dbReference>
<accession>B6FYL0</accession>
<dbReference type="Pfam" id="PF04572">
    <property type="entry name" value="Gb3_synth"/>
    <property type="match status" value="1"/>
</dbReference>
<dbReference type="InterPro" id="IPR007652">
    <property type="entry name" value="A1-4-GlycosylTfrase_dom"/>
</dbReference>
<dbReference type="OrthoDB" id="9802987at2"/>
<gene>
    <name evidence="3" type="ORF">CLOHIR_00963</name>
</gene>
<dbReference type="RefSeq" id="WP_006439881.1">
    <property type="nucleotide sequence ID" value="NZ_DS995356.1"/>
</dbReference>
<dbReference type="EMBL" id="ABWP01000044">
    <property type="protein sequence ID" value="EEA85366.1"/>
    <property type="molecule type" value="Genomic_DNA"/>
</dbReference>
<dbReference type="STRING" id="500633.CLOHIR_00963"/>